<proteinExistence type="predicted"/>
<dbReference type="AlphaFoldDB" id="A0AAU6WLB6"/>
<protein>
    <submittedName>
        <fullName evidence="1">Uncharacterized protein</fullName>
    </submittedName>
</protein>
<dbReference type="RefSeq" id="WP_294314377.1">
    <property type="nucleotide sequence ID" value="NZ_CP154834.1"/>
</dbReference>
<dbReference type="Proteomes" id="UP001463665">
    <property type="component" value="Chromosome"/>
</dbReference>
<name>A0AAU6WLB6_9FLAO</name>
<keyword evidence="2" id="KW-1185">Reference proteome</keyword>
<sequence length="157" mass="18423">MTEEQEYLVSILQNAVNLVYQEERFLLRFAQGDREGLEQAFVFRTGVHLSNLLNQTQYATLDLDSEYNKNHGSAKTSRRFPNGLRPDLIIHRRDSNEENKLVAEFKGWWNNDIDSDIRKLEDLTDSNDNYHYLIGVFVQIGRTESNYRHFINGIELP</sequence>
<evidence type="ECO:0000313" key="2">
    <source>
        <dbReference type="Proteomes" id="UP001463665"/>
    </source>
</evidence>
<reference evidence="1 2" key="1">
    <citation type="submission" date="2024-04" db="EMBL/GenBank/DDBJ databases">
        <title>Genome sequencing and assembly of rice foliar adapted Chryseobacterium endophyticum OsEnb-ALM-A6.</title>
        <authorList>
            <person name="Kumar S."/>
            <person name="Javed M."/>
            <person name="Chouhan V."/>
            <person name="Charishma K."/>
            <person name="Patel A."/>
            <person name="Kumar M."/>
            <person name="Sahu K.P."/>
            <person name="Kumar A."/>
        </authorList>
    </citation>
    <scope>NUCLEOTIDE SEQUENCE [LARGE SCALE GENOMIC DNA]</scope>
    <source>
        <strain evidence="1 2">OsEnb-ALM-A6</strain>
    </source>
</reference>
<accession>A0AAU6WLB6</accession>
<gene>
    <name evidence="1" type="ORF">AAFP95_18870</name>
</gene>
<dbReference type="EMBL" id="CP154834">
    <property type="protein sequence ID" value="XAO73757.1"/>
    <property type="molecule type" value="Genomic_DNA"/>
</dbReference>
<evidence type="ECO:0000313" key="1">
    <source>
        <dbReference type="EMBL" id="XAO73757.1"/>
    </source>
</evidence>
<organism evidence="1 2">
    <name type="scientific">Chryseobacterium endophyticum</name>
    <dbReference type="NCBI Taxonomy" id="1854762"/>
    <lineage>
        <taxon>Bacteria</taxon>
        <taxon>Pseudomonadati</taxon>
        <taxon>Bacteroidota</taxon>
        <taxon>Flavobacteriia</taxon>
        <taxon>Flavobacteriales</taxon>
        <taxon>Weeksellaceae</taxon>
        <taxon>Chryseobacterium group</taxon>
        <taxon>Chryseobacterium</taxon>
    </lineage>
</organism>